<dbReference type="Gene3D" id="3.90.70.200">
    <property type="entry name" value="Plus-3 domain"/>
    <property type="match status" value="1"/>
</dbReference>
<dbReference type="Pfam" id="PF03126">
    <property type="entry name" value="Plus-3"/>
    <property type="match status" value="1"/>
</dbReference>
<dbReference type="SUPFAM" id="SSF55277">
    <property type="entry name" value="GYF domain"/>
    <property type="match status" value="1"/>
</dbReference>
<proteinExistence type="predicted"/>
<evidence type="ECO:0000256" key="1">
    <source>
        <dbReference type="SAM" id="MobiDB-lite"/>
    </source>
</evidence>
<protein>
    <submittedName>
        <fullName evidence="4">Uncharacterized protein</fullName>
    </submittedName>
</protein>
<evidence type="ECO:0000259" key="3">
    <source>
        <dbReference type="PROSITE" id="PS51360"/>
    </source>
</evidence>
<dbReference type="PROSITE" id="PS51360">
    <property type="entry name" value="PLUS3"/>
    <property type="match status" value="1"/>
</dbReference>
<dbReference type="SMART" id="SM00719">
    <property type="entry name" value="Plus3"/>
    <property type="match status" value="1"/>
</dbReference>
<gene>
    <name evidence="4" type="ORF">V5N11_008891</name>
</gene>
<dbReference type="InterPro" id="IPR003169">
    <property type="entry name" value="GYF"/>
</dbReference>
<dbReference type="Gene3D" id="3.30.1490.40">
    <property type="match status" value="1"/>
</dbReference>
<dbReference type="InterPro" id="IPR058668">
    <property type="entry name" value="NERD_dom"/>
</dbReference>
<feature type="compositionally biased region" description="Polar residues" evidence="1">
    <location>
        <begin position="455"/>
        <end position="479"/>
    </location>
</feature>
<feature type="region of interest" description="Disordered" evidence="1">
    <location>
        <begin position="394"/>
        <end position="502"/>
    </location>
</feature>
<feature type="compositionally biased region" description="Polar residues" evidence="1">
    <location>
        <begin position="400"/>
        <end position="414"/>
    </location>
</feature>
<feature type="compositionally biased region" description="Acidic residues" evidence="1">
    <location>
        <begin position="484"/>
        <end position="498"/>
    </location>
</feature>
<feature type="domain" description="Plus3" evidence="3">
    <location>
        <begin position="160"/>
        <end position="279"/>
    </location>
</feature>
<dbReference type="SUPFAM" id="SSF159042">
    <property type="entry name" value="Plus3-like"/>
    <property type="match status" value="1"/>
</dbReference>
<evidence type="ECO:0000313" key="5">
    <source>
        <dbReference type="Proteomes" id="UP001558713"/>
    </source>
</evidence>
<evidence type="ECO:0000259" key="2">
    <source>
        <dbReference type="PROSITE" id="PS50829"/>
    </source>
</evidence>
<reference evidence="4 5" key="1">
    <citation type="submission" date="2024-04" db="EMBL/GenBank/DDBJ databases">
        <title>Genome assembly C_amara_ONT_v2.</title>
        <authorList>
            <person name="Yant L."/>
            <person name="Moore C."/>
            <person name="Slenker M."/>
        </authorList>
    </citation>
    <scope>NUCLEOTIDE SEQUENCE [LARGE SCALE GENOMIC DNA]</scope>
    <source>
        <tissue evidence="4">Leaf</tissue>
    </source>
</reference>
<dbReference type="InterPro" id="IPR045894">
    <property type="entry name" value="At5g08430-like"/>
</dbReference>
<keyword evidence="5" id="KW-1185">Reference proteome</keyword>
<dbReference type="SUPFAM" id="SSF47592">
    <property type="entry name" value="SWIB/MDM2 domain"/>
    <property type="match status" value="1"/>
</dbReference>
<dbReference type="Proteomes" id="UP001558713">
    <property type="component" value="Unassembled WGS sequence"/>
</dbReference>
<dbReference type="Gene3D" id="1.10.245.10">
    <property type="entry name" value="SWIB/MDM2 domain"/>
    <property type="match status" value="1"/>
</dbReference>
<dbReference type="Pfam" id="PF25980">
    <property type="entry name" value="NERD_plant"/>
    <property type="match status" value="1"/>
</dbReference>
<dbReference type="InterPro" id="IPR035445">
    <property type="entry name" value="GYF-like_dom_sf"/>
</dbReference>
<comment type="caution">
    <text evidence="4">The sequence shown here is derived from an EMBL/GenBank/DDBJ whole genome shotgun (WGS) entry which is preliminary data.</text>
</comment>
<dbReference type="InterPro" id="IPR036128">
    <property type="entry name" value="Plus3-like_sf"/>
</dbReference>
<accession>A0ABD1AD80</accession>
<organism evidence="4 5">
    <name type="scientific">Cardamine amara subsp. amara</name>
    <dbReference type="NCBI Taxonomy" id="228776"/>
    <lineage>
        <taxon>Eukaryota</taxon>
        <taxon>Viridiplantae</taxon>
        <taxon>Streptophyta</taxon>
        <taxon>Embryophyta</taxon>
        <taxon>Tracheophyta</taxon>
        <taxon>Spermatophyta</taxon>
        <taxon>Magnoliopsida</taxon>
        <taxon>eudicotyledons</taxon>
        <taxon>Gunneridae</taxon>
        <taxon>Pentapetalae</taxon>
        <taxon>rosids</taxon>
        <taxon>malvids</taxon>
        <taxon>Brassicales</taxon>
        <taxon>Brassicaceae</taxon>
        <taxon>Cardamineae</taxon>
        <taxon>Cardamine</taxon>
    </lineage>
</organism>
<name>A0ABD1AD80_CARAN</name>
<sequence length="570" mass="65105">MDDSNGKVKGSSKKRLRKTKTLEFVGWGSKNLIEFLQSLGKDTTNKISEFDVTTIILNYIRGINREDEDPSKKKKKKKKKKTKTVACDDKLRLLFECQKINILKVPDLLEKHYVENQDEDSYYDDLYASEDDKRKRLSASGEVVKQTKKVVQKPKGTFAAIVSDNVKLLYLRKSLVQELAKTPETFESKVMGTFVRIKNPVQLVQVTGVNEGNLLDGYILQVTNYTYYLKDVTTSVLSDDDFSQEECEELDQRMKNGLAKRLTVANMEEKVRSLHEDVTKHWIARELVLLQRRINFANEKGKRREYPYKASLIYYLEKRELLEKPEEQSRLLREVPEVVAEELELVCVDDDGKIENDIIVPQVGAEELESLCVDDDGKIENVPNPEASIEALQNDEEQQLSDSPVSSVQKSLENSKLLDGAGASAGDKDLHEDVEEQPENDITQKDTISEGEMNTKVTQQQSSIPVIDLSNQPQAQSTPLEIIELSDDDDDDDDDEDDKEKAYQNYGTKKVMWWYEFPKGETHGPFSLTDLKKWSEAFFVHVPDFKVWMTGQSKKSAVLLTKLLPHIKGT</sequence>
<dbReference type="InterPro" id="IPR036885">
    <property type="entry name" value="SWIB_MDM2_dom_sf"/>
</dbReference>
<dbReference type="AlphaFoldDB" id="A0ABD1AD80"/>
<evidence type="ECO:0000313" key="4">
    <source>
        <dbReference type="EMBL" id="KAL1201144.1"/>
    </source>
</evidence>
<dbReference type="EMBL" id="JBANAX010000595">
    <property type="protein sequence ID" value="KAL1201144.1"/>
    <property type="molecule type" value="Genomic_DNA"/>
</dbReference>
<feature type="domain" description="GYF" evidence="2">
    <location>
        <begin position="510"/>
        <end position="565"/>
    </location>
</feature>
<dbReference type="PANTHER" id="PTHR46851">
    <property type="entry name" value="OS01G0884500 PROTEIN"/>
    <property type="match status" value="1"/>
</dbReference>
<dbReference type="PANTHER" id="PTHR46851:SF6">
    <property type="entry name" value="SWIB_MDM2, PLUS-3 AND GYF DOMAIN-CONTAINING PROTEIN"/>
    <property type="match status" value="1"/>
</dbReference>
<dbReference type="PROSITE" id="PS50829">
    <property type="entry name" value="GYF"/>
    <property type="match status" value="1"/>
</dbReference>
<dbReference type="InterPro" id="IPR004343">
    <property type="entry name" value="Plus-3_dom"/>
</dbReference>